<feature type="transmembrane region" description="Helical" evidence="2">
    <location>
        <begin position="240"/>
        <end position="264"/>
    </location>
</feature>
<feature type="transmembrane region" description="Helical" evidence="2">
    <location>
        <begin position="118"/>
        <end position="140"/>
    </location>
</feature>
<comment type="caution">
    <text evidence="3">The sequence shown here is derived from an EMBL/GenBank/DDBJ whole genome shotgun (WGS) entry which is preliminary data.</text>
</comment>
<evidence type="ECO:0000256" key="1">
    <source>
        <dbReference type="SAM" id="MobiDB-lite"/>
    </source>
</evidence>
<feature type="transmembrane region" description="Helical" evidence="2">
    <location>
        <begin position="270"/>
        <end position="289"/>
    </location>
</feature>
<keyword evidence="2" id="KW-0472">Membrane</keyword>
<gene>
    <name evidence="3" type="ORF">V5O48_011589</name>
</gene>
<sequence>MSDLDQEKIAQIAASLTVGTVIVYPVVSILFTYFFYGLYIPIFSACVHLLRKGGFEARKLYVICTILMFVISTILVVDFTALTTLLAMRQFKAVETGDYASYQRYLYQNAGKAAMASIYYFMLPFANLAAETMLIHRCYLVWGNNRKVGIPLYAASILGSVLTLVAAIIMSVGISRDASIETNAMFVNVVGEQVELASLILNTIINTAVTVLTAGRIWWVERQSRAYGGPFEEDILRYAIRMIIESGIIYPLFMFIHLLIANAGDDPINFYPSAILAAAIAPSLIIVRAQVSKALDKLRSGKAFGGVGGGGSGAISNIRFGTRPDSSMLRGDSLLASIMIPPKDLEAKIADEKADVAEPLLAIDDSPIEEKVPVEPEVGDVETGPKRTG</sequence>
<name>A0ABR3F5F5_9AGAR</name>
<keyword evidence="2" id="KW-1133">Transmembrane helix</keyword>
<accession>A0ABR3F5F5</accession>
<dbReference type="EMBL" id="JBAHYK010000947">
    <property type="protein sequence ID" value="KAL0570374.1"/>
    <property type="molecule type" value="Genomic_DNA"/>
</dbReference>
<keyword evidence="4" id="KW-1185">Reference proteome</keyword>
<evidence type="ECO:0000256" key="2">
    <source>
        <dbReference type="SAM" id="Phobius"/>
    </source>
</evidence>
<organism evidence="3 4">
    <name type="scientific">Marasmius crinis-equi</name>
    <dbReference type="NCBI Taxonomy" id="585013"/>
    <lineage>
        <taxon>Eukaryota</taxon>
        <taxon>Fungi</taxon>
        <taxon>Dikarya</taxon>
        <taxon>Basidiomycota</taxon>
        <taxon>Agaricomycotina</taxon>
        <taxon>Agaricomycetes</taxon>
        <taxon>Agaricomycetidae</taxon>
        <taxon>Agaricales</taxon>
        <taxon>Marasmiineae</taxon>
        <taxon>Marasmiaceae</taxon>
        <taxon>Marasmius</taxon>
    </lineage>
</organism>
<proteinExistence type="predicted"/>
<feature type="transmembrane region" description="Helical" evidence="2">
    <location>
        <begin position="12"/>
        <end position="39"/>
    </location>
</feature>
<feature type="transmembrane region" description="Helical" evidence="2">
    <location>
        <begin position="60"/>
        <end position="82"/>
    </location>
</feature>
<keyword evidence="2" id="KW-0812">Transmembrane</keyword>
<reference evidence="3 4" key="1">
    <citation type="submission" date="2024-02" db="EMBL/GenBank/DDBJ databases">
        <title>A draft genome for the cacao thread blight pathogen Marasmius crinis-equi.</title>
        <authorList>
            <person name="Cohen S.P."/>
            <person name="Baruah I.K."/>
            <person name="Amoako-Attah I."/>
            <person name="Bukari Y."/>
            <person name="Meinhardt L.W."/>
            <person name="Bailey B.A."/>
        </authorList>
    </citation>
    <scope>NUCLEOTIDE SEQUENCE [LARGE SCALE GENOMIC DNA]</scope>
    <source>
        <strain evidence="3 4">GH-76</strain>
    </source>
</reference>
<feature type="region of interest" description="Disordered" evidence="1">
    <location>
        <begin position="368"/>
        <end position="389"/>
    </location>
</feature>
<protein>
    <submittedName>
        <fullName evidence="3">Uncharacterized protein</fullName>
    </submittedName>
</protein>
<feature type="transmembrane region" description="Helical" evidence="2">
    <location>
        <begin position="196"/>
        <end position="219"/>
    </location>
</feature>
<evidence type="ECO:0000313" key="4">
    <source>
        <dbReference type="Proteomes" id="UP001465976"/>
    </source>
</evidence>
<dbReference type="Proteomes" id="UP001465976">
    <property type="component" value="Unassembled WGS sequence"/>
</dbReference>
<evidence type="ECO:0000313" key="3">
    <source>
        <dbReference type="EMBL" id="KAL0570374.1"/>
    </source>
</evidence>
<feature type="transmembrane region" description="Helical" evidence="2">
    <location>
        <begin position="152"/>
        <end position="176"/>
    </location>
</feature>